<name>A0ACB9R5I9_9MYRT</name>
<accession>A0ACB9R5I9</accession>
<organism evidence="1 2">
    <name type="scientific">Melastoma candidum</name>
    <dbReference type="NCBI Taxonomy" id="119954"/>
    <lineage>
        <taxon>Eukaryota</taxon>
        <taxon>Viridiplantae</taxon>
        <taxon>Streptophyta</taxon>
        <taxon>Embryophyta</taxon>
        <taxon>Tracheophyta</taxon>
        <taxon>Spermatophyta</taxon>
        <taxon>Magnoliopsida</taxon>
        <taxon>eudicotyledons</taxon>
        <taxon>Gunneridae</taxon>
        <taxon>Pentapetalae</taxon>
        <taxon>rosids</taxon>
        <taxon>malvids</taxon>
        <taxon>Myrtales</taxon>
        <taxon>Melastomataceae</taxon>
        <taxon>Melastomatoideae</taxon>
        <taxon>Melastomateae</taxon>
        <taxon>Melastoma</taxon>
    </lineage>
</organism>
<comment type="caution">
    <text evidence="1">The sequence shown here is derived from an EMBL/GenBank/DDBJ whole genome shotgun (WGS) entry which is preliminary data.</text>
</comment>
<gene>
    <name evidence="1" type="ORF">MLD38_012317</name>
</gene>
<proteinExistence type="predicted"/>
<reference evidence="2" key="1">
    <citation type="journal article" date="2023" name="Front. Plant Sci.">
        <title>Chromosomal-level genome assembly of Melastoma candidum provides insights into trichome evolution.</title>
        <authorList>
            <person name="Zhong Y."/>
            <person name="Wu W."/>
            <person name="Sun C."/>
            <person name="Zou P."/>
            <person name="Liu Y."/>
            <person name="Dai S."/>
            <person name="Zhou R."/>
        </authorList>
    </citation>
    <scope>NUCLEOTIDE SEQUENCE [LARGE SCALE GENOMIC DNA]</scope>
</reference>
<evidence type="ECO:0000313" key="1">
    <source>
        <dbReference type="EMBL" id="KAI4374307.1"/>
    </source>
</evidence>
<sequence length="160" mass="17960">MVTSRALMLCASMMLILHIRGSECQILGMPLPLPDPEPVPPPALRPLCISQFRLVNHACSLLPFTPGPPPSPPVPPPNPPSPPDNSRFGMYHGHRWHHHIHQGPSQVKECCRWLNEVDDQCVCELLTHLPLFLARPVHEYHVIVPDTCDVIYSCDGRPRQ</sequence>
<evidence type="ECO:0000313" key="2">
    <source>
        <dbReference type="Proteomes" id="UP001057402"/>
    </source>
</evidence>
<keyword evidence="2" id="KW-1185">Reference proteome</keyword>
<dbReference type="Proteomes" id="UP001057402">
    <property type="component" value="Chromosome 4"/>
</dbReference>
<protein>
    <submittedName>
        <fullName evidence="1">Uncharacterized protein</fullName>
    </submittedName>
</protein>
<dbReference type="EMBL" id="CM042883">
    <property type="protein sequence ID" value="KAI4374307.1"/>
    <property type="molecule type" value="Genomic_DNA"/>
</dbReference>